<name>A0A816EZE0_9BILA</name>
<evidence type="ECO:0000313" key="4">
    <source>
        <dbReference type="EMBL" id="CAF5095076.1"/>
    </source>
</evidence>
<evidence type="ECO:0000313" key="5">
    <source>
        <dbReference type="EMBL" id="CAF5189107.1"/>
    </source>
</evidence>
<evidence type="ECO:0000313" key="3">
    <source>
        <dbReference type="EMBL" id="CAF1653913.1"/>
    </source>
</evidence>
<reference evidence="3" key="1">
    <citation type="submission" date="2021-02" db="EMBL/GenBank/DDBJ databases">
        <authorList>
            <person name="Nowell W R."/>
        </authorList>
    </citation>
    <scope>NUCLEOTIDE SEQUENCE</scope>
</reference>
<dbReference type="Proteomes" id="UP000663855">
    <property type="component" value="Unassembled WGS sequence"/>
</dbReference>
<dbReference type="Proteomes" id="UP000681720">
    <property type="component" value="Unassembled WGS sequence"/>
</dbReference>
<gene>
    <name evidence="4" type="ORF">BYL167_LOCUS63654</name>
    <name evidence="2" type="ORF">CJN711_LOCUS11844</name>
    <name evidence="5" type="ORF">GIL414_LOCUS72301</name>
    <name evidence="3" type="ORF">KQP761_LOCUS30539</name>
</gene>
<dbReference type="EMBL" id="CAJOBH010237058">
    <property type="protein sequence ID" value="CAF5095076.1"/>
    <property type="molecule type" value="Genomic_DNA"/>
</dbReference>
<dbReference type="Proteomes" id="UP000663834">
    <property type="component" value="Unassembled WGS sequence"/>
</dbReference>
<dbReference type="EMBL" id="CAJNOV010005092">
    <property type="protein sequence ID" value="CAF1197474.1"/>
    <property type="molecule type" value="Genomic_DNA"/>
</dbReference>
<dbReference type="EMBL" id="CAJOBJ010336083">
    <property type="protein sequence ID" value="CAF5189107.1"/>
    <property type="molecule type" value="Genomic_DNA"/>
</dbReference>
<dbReference type="EMBL" id="CAJNOW010016992">
    <property type="protein sequence ID" value="CAF1653913.1"/>
    <property type="molecule type" value="Genomic_DNA"/>
</dbReference>
<feature type="region of interest" description="Disordered" evidence="1">
    <location>
        <begin position="41"/>
        <end position="69"/>
    </location>
</feature>
<comment type="caution">
    <text evidence="3">The sequence shown here is derived from an EMBL/GenBank/DDBJ whole genome shotgun (WGS) entry which is preliminary data.</text>
</comment>
<proteinExistence type="predicted"/>
<evidence type="ECO:0000256" key="1">
    <source>
        <dbReference type="SAM" id="MobiDB-lite"/>
    </source>
</evidence>
<dbReference type="AlphaFoldDB" id="A0A816EZE0"/>
<feature type="compositionally biased region" description="Low complexity" evidence="1">
    <location>
        <begin position="41"/>
        <end position="52"/>
    </location>
</feature>
<sequence>MKRNYHRLPETGRKRTSNAMPIFITAKQQNGRRMSTFMNAQRRSSMMSQISSPHGAEYRPQQRLPPNGLESQQNILLSNNITTIQEEPKQIYIKQKKERKPSQYRFLSKLCCIVDNESQYAQDFKHI</sequence>
<accession>A0A816EZE0</accession>
<dbReference type="OrthoDB" id="10014419at2759"/>
<evidence type="ECO:0000313" key="2">
    <source>
        <dbReference type="EMBL" id="CAF1197474.1"/>
    </source>
</evidence>
<protein>
    <submittedName>
        <fullName evidence="3">Uncharacterized protein</fullName>
    </submittedName>
</protein>
<dbReference type="Proteomes" id="UP000681967">
    <property type="component" value="Unassembled WGS sequence"/>
</dbReference>
<evidence type="ECO:0000313" key="6">
    <source>
        <dbReference type="Proteomes" id="UP000663834"/>
    </source>
</evidence>
<organism evidence="3 6">
    <name type="scientific">Rotaria magnacalcarata</name>
    <dbReference type="NCBI Taxonomy" id="392030"/>
    <lineage>
        <taxon>Eukaryota</taxon>
        <taxon>Metazoa</taxon>
        <taxon>Spiralia</taxon>
        <taxon>Gnathifera</taxon>
        <taxon>Rotifera</taxon>
        <taxon>Eurotatoria</taxon>
        <taxon>Bdelloidea</taxon>
        <taxon>Philodinida</taxon>
        <taxon>Philodinidae</taxon>
        <taxon>Rotaria</taxon>
    </lineage>
</organism>